<protein>
    <recommendedName>
        <fullName evidence="6">Luciferase-like domain-containing protein</fullName>
    </recommendedName>
</protein>
<feature type="compositionally biased region" description="Low complexity" evidence="5">
    <location>
        <begin position="2079"/>
        <end position="2089"/>
    </location>
</feature>
<feature type="compositionally biased region" description="Basic residues" evidence="5">
    <location>
        <begin position="1515"/>
        <end position="1525"/>
    </location>
</feature>
<feature type="compositionally biased region" description="Low complexity" evidence="5">
    <location>
        <begin position="2096"/>
        <end position="2113"/>
    </location>
</feature>
<feature type="compositionally biased region" description="Low complexity" evidence="5">
    <location>
        <begin position="2044"/>
        <end position="2066"/>
    </location>
</feature>
<proteinExistence type="predicted"/>
<feature type="compositionally biased region" description="Low complexity" evidence="5">
    <location>
        <begin position="1999"/>
        <end position="2010"/>
    </location>
</feature>
<dbReference type="SUPFAM" id="SSF51679">
    <property type="entry name" value="Bacterial luciferase-like"/>
    <property type="match status" value="1"/>
</dbReference>
<feature type="compositionally biased region" description="Low complexity" evidence="5">
    <location>
        <begin position="833"/>
        <end position="845"/>
    </location>
</feature>
<feature type="region of interest" description="Disordered" evidence="5">
    <location>
        <begin position="988"/>
        <end position="1168"/>
    </location>
</feature>
<evidence type="ECO:0000256" key="1">
    <source>
        <dbReference type="ARBA" id="ARBA00022630"/>
    </source>
</evidence>
<feature type="compositionally biased region" description="Basic residues" evidence="5">
    <location>
        <begin position="1886"/>
        <end position="1905"/>
    </location>
</feature>
<evidence type="ECO:0000259" key="6">
    <source>
        <dbReference type="Pfam" id="PF00296"/>
    </source>
</evidence>
<feature type="compositionally biased region" description="Gly residues" evidence="5">
    <location>
        <begin position="2117"/>
        <end position="2126"/>
    </location>
</feature>
<feature type="compositionally biased region" description="Basic residues" evidence="5">
    <location>
        <begin position="1108"/>
        <end position="1118"/>
    </location>
</feature>
<comment type="caution">
    <text evidence="7">The sequence shown here is derived from an EMBL/GenBank/DDBJ whole genome shotgun (WGS) entry which is preliminary data.</text>
</comment>
<evidence type="ECO:0000313" key="7">
    <source>
        <dbReference type="EMBL" id="GEU28263.1"/>
    </source>
</evidence>
<sequence length="2126" mass="224551">MPSGPPISTAAVRPMPSMVSVWPTAVHISGSIARMALREAPIDDSSSDMGCLQQVLAGAGAGQCVGGAEGGQLAAQRRPARRGAAGGVAQTELLGNRAVFDHGHPVADFRQHRQLVADEHDGHAQAAVDVAQGGQQGARGFGIERGRGFVAQQHGGTAGQRAGNCHALFLAARQPGGIAVRLAAQLHQFQAQVHAGGYLVRRLAAVDAQREGDVIEHGGVLQQVELLEDHADIAARVAQIALGQRRELLAGDGDGAAVGALQQIEKAQQRGLAGAALADQAKDVAPVDVERECSWKSGIGGGFGQRAVERMASEVADFIIDRVVQRVHAHVAPEAVVPVAGGRGPGAGQLEHLVADVDAGRVGQYLGFGHGHGQFAALAGVDVGAQAEQPFERARRVVGQHGGGPQLEPQLAEAVLDQRVGSGRRRAGRKPRACFIHGVRARGLERAFAYAQVQVGHDQLRHLRAQRRLRRGCHARRLQHLRGGQRHPVEMHVAAVGLLLAERIPVGLHRHAILARGHHADQRRLRLRVPRRDGEPVGAHRPGRKAFDAIEHEAIAHVLGHGAAVERIEGVAPKQILFHGLGEKTLLLLGRAIQRNAGQLQMVKAEHVRQRAVGARQDAHHLQHRGPVGALAAVRAGDRQREQAGGAYRLALPGGVAARPVAGVGGGGQAARQFGGDGQRIGCCRRRPIGRRGSCCGRHGMSVTELRWRSIAPARARGTRRNPAIYMQKSHDTQNAYRSVKLFVLICPAPGIEHGPPAGARGRRTGQKAGRQTSRPPHRHHACARPAGARAAACRDLRPGHQARTGGGGRRRRHRRPDRQAGAAAGHRRQPVAHAGAGLRAAPRAARARRAPCPHQYLCHLAAAGVERRQRPGRGPGHRLARAGGRGRAGVGAACAHGVEGTAGAIGSRCLRGAGRADPAGPLKGHPMTIQHRRAARRHTLGLLFAAGVLGLAGAAVHAPVLAQAAPAREVRIGYQKYGTLTLLKGRAARRPERGQHRFRHRGRGAPDLRAGCGRQPGLRGQRTAVAGQRGNRGAEEFPTAHAGRPQGQENRPQQGLQRPLPAGQGAGKGRHRLQGHPGGLPAAGRRPRRLRAWQRGRMGDLGSVPGGRRKADRRARAGRWQGPGGQLPVLPGRASVRRKKPGGGAHRARGNRQGGRVGRAKSEGRGDDFIRADRPVRRRGGAGCVALCVWRQTDQRGRAAGAAKSGRCICQPQTDTEADRGQGCTAGRQSGGSAIVVKESNMSLNIFWFIPTHGDSRYLGTTKGARPVDADYLKQCAVAADTLGYDGVLLPTGRSCEDAWVVASSLISVTQKLKFLVAIRPGLTTPGLAVRMAATFDRLSNGRLLINVVTGGDQGELEADGLFADHAKRYEISDEFIRVWRASLAGEGGEAGYDFEGKHIQVKGAKTLYPAVQKPYPPLYFGGSSEPAHALAAEQMDVYLTWGEPPAAVAEKLADIRARAATHGRTPPRRRHHRQGAKGLRQDGFGGPAAHGRAARRPARPAGSVAQPVGRRGTGARRRRHGAGRRPGNGGRAHPRIRGPGHRDLYFFGLSAPGRIVPLRGAGVPAAGQRQGVGRPVAQRSVRRDHGQRHRSQKSGLREKASDGKQRCEKKGQHAGKRAGAVDTAGAADRRLAGRVAGGVAVEPHPARAVGRGQGLLGADRVRRIVAAPAHQPVARGQRFCHRRGPRSAARPADGQLPPRRDAARHHAANGAQHPGAGPHSAGDPVVRHRRNGQAVPAGRRRVLPRVPQYLPRHPLGRPGADRNGAQLWPLGLAAVPRRDPAGGAAVHPRGRAVFAGPGVGAADRGRDHFGAGGHRLHDDECARIPANGRGPGRHPAVRLAGQGGRPGRRPGPRGGFYAARRHRDRTQAAPGRVARPGRLEQVVRRTRGPARHRAAAASRRIRGRGGAQRLRQKHAAARHRRAGDGRRRHDCRRPQRGRSRCRCQHPHHVPGSAPAAVENGDRQRGAGPAARAPRRCRHAADGGPGRARRRLAGGAVGRPAPARGAGARAAARAAAAAARRAAGRPRCADPHRNAAADRKPVAGARFYRGAGHARRAGSAGAGRPRGADRSRAHHAGPESGPAPAPGTGRRRVCSAGAAAAGEYSASGADGACGQDRGGGVSRLL</sequence>
<dbReference type="PANTHER" id="PTHR42847">
    <property type="entry name" value="ALKANESULFONATE MONOOXYGENASE"/>
    <property type="match status" value="1"/>
</dbReference>
<feature type="compositionally biased region" description="Basic residues" evidence="5">
    <location>
        <begin position="1461"/>
        <end position="1477"/>
    </location>
</feature>
<dbReference type="InterPro" id="IPR036661">
    <property type="entry name" value="Luciferase-like_sf"/>
</dbReference>
<feature type="compositionally biased region" description="Basic residues" evidence="5">
    <location>
        <begin position="1930"/>
        <end position="1950"/>
    </location>
</feature>
<organism evidence="7">
    <name type="scientific">Tanacetum cinerariifolium</name>
    <name type="common">Dalmatian daisy</name>
    <name type="synonym">Chrysanthemum cinerariifolium</name>
    <dbReference type="NCBI Taxonomy" id="118510"/>
    <lineage>
        <taxon>Eukaryota</taxon>
        <taxon>Viridiplantae</taxon>
        <taxon>Streptophyta</taxon>
        <taxon>Embryophyta</taxon>
        <taxon>Tracheophyta</taxon>
        <taxon>Spermatophyta</taxon>
        <taxon>Magnoliopsida</taxon>
        <taxon>eudicotyledons</taxon>
        <taxon>Gunneridae</taxon>
        <taxon>Pentapetalae</taxon>
        <taxon>asterids</taxon>
        <taxon>campanulids</taxon>
        <taxon>Asterales</taxon>
        <taxon>Asteraceae</taxon>
        <taxon>Asteroideae</taxon>
        <taxon>Anthemideae</taxon>
        <taxon>Anthemidinae</taxon>
        <taxon>Tanacetum</taxon>
    </lineage>
</organism>
<feature type="region of interest" description="Disordered" evidence="5">
    <location>
        <begin position="753"/>
        <end position="847"/>
    </location>
</feature>
<feature type="region of interest" description="Disordered" evidence="5">
    <location>
        <begin position="1461"/>
        <end position="1542"/>
    </location>
</feature>
<dbReference type="InterPro" id="IPR011251">
    <property type="entry name" value="Luciferase-like_dom"/>
</dbReference>
<feature type="region of interest" description="Disordered" evidence="5">
    <location>
        <begin position="1562"/>
        <end position="1627"/>
    </location>
</feature>
<feature type="compositionally biased region" description="Basic residues" evidence="5">
    <location>
        <begin position="1086"/>
        <end position="1095"/>
    </location>
</feature>
<feature type="region of interest" description="Disordered" evidence="5">
    <location>
        <begin position="1669"/>
        <end position="1728"/>
    </location>
</feature>
<feature type="compositionally biased region" description="Basic residues" evidence="5">
    <location>
        <begin position="1912"/>
        <end position="1923"/>
    </location>
</feature>
<dbReference type="GO" id="GO:0008726">
    <property type="term" value="F:alkanesulfonate monooxygenase activity"/>
    <property type="evidence" value="ECO:0007669"/>
    <property type="project" value="TreeGrafter"/>
</dbReference>
<dbReference type="EMBL" id="BKCJ010000003">
    <property type="protein sequence ID" value="GEU28263.1"/>
    <property type="molecule type" value="Genomic_DNA"/>
</dbReference>
<keyword evidence="3" id="KW-0560">Oxidoreductase</keyword>
<feature type="compositionally biased region" description="Basic and acidic residues" evidence="5">
    <location>
        <begin position="2028"/>
        <end position="2042"/>
    </location>
</feature>
<keyword evidence="2" id="KW-0288">FMN</keyword>
<accession>A0A699GEE6</accession>
<evidence type="ECO:0000256" key="5">
    <source>
        <dbReference type="SAM" id="MobiDB-lite"/>
    </source>
</evidence>
<dbReference type="Gene3D" id="3.20.20.30">
    <property type="entry name" value="Luciferase-like domain"/>
    <property type="match status" value="1"/>
</dbReference>
<keyword evidence="1" id="KW-0285">Flavoprotein</keyword>
<feature type="compositionally biased region" description="Basic residues" evidence="5">
    <location>
        <begin position="1136"/>
        <end position="1151"/>
    </location>
</feature>
<keyword evidence="4" id="KW-0503">Monooxygenase</keyword>
<feature type="compositionally biased region" description="Basic and acidic residues" evidence="5">
    <location>
        <begin position="1597"/>
        <end position="1613"/>
    </location>
</feature>
<dbReference type="GO" id="GO:0046306">
    <property type="term" value="P:alkanesulfonate catabolic process"/>
    <property type="evidence" value="ECO:0007669"/>
    <property type="project" value="TreeGrafter"/>
</dbReference>
<evidence type="ECO:0000256" key="3">
    <source>
        <dbReference type="ARBA" id="ARBA00023002"/>
    </source>
</evidence>
<gene>
    <name evidence="7" type="ORF">Tci_000241</name>
</gene>
<dbReference type="Pfam" id="PF00296">
    <property type="entry name" value="Bac_luciferase"/>
    <property type="match status" value="1"/>
</dbReference>
<feature type="region of interest" description="Disordered" evidence="5">
    <location>
        <begin position="2023"/>
        <end position="2126"/>
    </location>
</feature>
<feature type="compositionally biased region" description="Basic residues" evidence="5">
    <location>
        <begin position="1582"/>
        <end position="1594"/>
    </location>
</feature>
<feature type="compositionally biased region" description="Polar residues" evidence="5">
    <location>
        <begin position="1048"/>
        <end position="1057"/>
    </location>
</feature>
<feature type="domain" description="Luciferase-like" evidence="6">
    <location>
        <begin position="1247"/>
        <end position="1469"/>
    </location>
</feature>
<dbReference type="InterPro" id="IPR050172">
    <property type="entry name" value="SsuD_RutA_monooxygenase"/>
</dbReference>
<evidence type="ECO:0000256" key="4">
    <source>
        <dbReference type="ARBA" id="ARBA00023033"/>
    </source>
</evidence>
<feature type="region of interest" description="Disordered" evidence="5">
    <location>
        <begin position="1828"/>
        <end position="2010"/>
    </location>
</feature>
<name>A0A699GEE6_TANCI</name>
<reference evidence="7" key="1">
    <citation type="journal article" date="2019" name="Sci. Rep.">
        <title>Draft genome of Tanacetum cinerariifolium, the natural source of mosquito coil.</title>
        <authorList>
            <person name="Yamashiro T."/>
            <person name="Shiraishi A."/>
            <person name="Satake H."/>
            <person name="Nakayama K."/>
        </authorList>
    </citation>
    <scope>NUCLEOTIDE SEQUENCE</scope>
</reference>
<evidence type="ECO:0000256" key="2">
    <source>
        <dbReference type="ARBA" id="ARBA00022643"/>
    </source>
</evidence>
<dbReference type="PANTHER" id="PTHR42847:SF4">
    <property type="entry name" value="ALKANESULFONATE MONOOXYGENASE-RELATED"/>
    <property type="match status" value="1"/>
</dbReference>
<dbReference type="CDD" id="cd01094">
    <property type="entry name" value="Alkanesulfonate_monoxygenase"/>
    <property type="match status" value="1"/>
</dbReference>